<gene>
    <name evidence="2" type="ORF">ACFOEK_01210</name>
</gene>
<keyword evidence="1" id="KW-0732">Signal</keyword>
<sequence>MRMFKAFVVFIGLMFSAVSVAEEMTEELAAKQMGVLLKSYYSPTLKTLQKLGTIVPYVAYVKTDGTLGHFDLEGAQPTFDIEQIGKYISVLYGKILPKREEYLVISVFAVTQIQLEGKPIFALTAMMEHQAGFGYQKVWPLEETSEGLKISKPIQIKYNPVIYADN</sequence>
<evidence type="ECO:0000313" key="3">
    <source>
        <dbReference type="Proteomes" id="UP001595476"/>
    </source>
</evidence>
<name>A0ABV7H6V2_9GAMM</name>
<dbReference type="Proteomes" id="UP001595476">
    <property type="component" value="Unassembled WGS sequence"/>
</dbReference>
<dbReference type="RefSeq" id="WP_386714943.1">
    <property type="nucleotide sequence ID" value="NZ_JBHRSZ010000001.1"/>
</dbReference>
<evidence type="ECO:0000313" key="2">
    <source>
        <dbReference type="EMBL" id="MFC3149639.1"/>
    </source>
</evidence>
<keyword evidence="3" id="KW-1185">Reference proteome</keyword>
<accession>A0ABV7H6V2</accession>
<comment type="caution">
    <text evidence="2">The sequence shown here is derived from an EMBL/GenBank/DDBJ whole genome shotgun (WGS) entry which is preliminary data.</text>
</comment>
<dbReference type="EMBL" id="JBHRSZ010000001">
    <property type="protein sequence ID" value="MFC3149639.1"/>
    <property type="molecule type" value="Genomic_DNA"/>
</dbReference>
<reference evidence="3" key="1">
    <citation type="journal article" date="2019" name="Int. J. Syst. Evol. Microbiol.">
        <title>The Global Catalogue of Microorganisms (GCM) 10K type strain sequencing project: providing services to taxonomists for standard genome sequencing and annotation.</title>
        <authorList>
            <consortium name="The Broad Institute Genomics Platform"/>
            <consortium name="The Broad Institute Genome Sequencing Center for Infectious Disease"/>
            <person name="Wu L."/>
            <person name="Ma J."/>
        </authorList>
    </citation>
    <scope>NUCLEOTIDE SEQUENCE [LARGE SCALE GENOMIC DNA]</scope>
    <source>
        <strain evidence="3">KCTC 52438</strain>
    </source>
</reference>
<organism evidence="2 3">
    <name type="scientific">Litoribrevibacter euphylliae</name>
    <dbReference type="NCBI Taxonomy" id="1834034"/>
    <lineage>
        <taxon>Bacteria</taxon>
        <taxon>Pseudomonadati</taxon>
        <taxon>Pseudomonadota</taxon>
        <taxon>Gammaproteobacteria</taxon>
        <taxon>Oceanospirillales</taxon>
        <taxon>Oceanospirillaceae</taxon>
        <taxon>Litoribrevibacter</taxon>
    </lineage>
</organism>
<protein>
    <submittedName>
        <fullName evidence="2">Uncharacterized protein</fullName>
    </submittedName>
</protein>
<feature type="signal peptide" evidence="1">
    <location>
        <begin position="1"/>
        <end position="21"/>
    </location>
</feature>
<proteinExistence type="predicted"/>
<feature type="chain" id="PRO_5047027692" evidence="1">
    <location>
        <begin position="22"/>
        <end position="166"/>
    </location>
</feature>
<evidence type="ECO:0000256" key="1">
    <source>
        <dbReference type="SAM" id="SignalP"/>
    </source>
</evidence>